<dbReference type="Proteomes" id="UP000617979">
    <property type="component" value="Unassembled WGS sequence"/>
</dbReference>
<accession>A0ABQ1GWG0</accession>
<dbReference type="PANTHER" id="PTHR35335">
    <property type="entry name" value="UPF0716 PROTEIN FXSA"/>
    <property type="match status" value="1"/>
</dbReference>
<comment type="caution">
    <text evidence="2">The sequence shown here is derived from an EMBL/GenBank/DDBJ whole genome shotgun (WGS) entry which is preliminary data.</text>
</comment>
<dbReference type="RefSeq" id="WP_308420308.1">
    <property type="nucleotide sequence ID" value="NZ_BMEX01000010.1"/>
</dbReference>
<feature type="transmembrane region" description="Helical" evidence="1">
    <location>
        <begin position="31"/>
        <end position="49"/>
    </location>
</feature>
<dbReference type="Pfam" id="PF04186">
    <property type="entry name" value="FxsA"/>
    <property type="match status" value="1"/>
</dbReference>
<keyword evidence="1" id="KW-0472">Membrane</keyword>
<evidence type="ECO:0000313" key="2">
    <source>
        <dbReference type="EMBL" id="GGA51705.1"/>
    </source>
</evidence>
<dbReference type="InterPro" id="IPR007313">
    <property type="entry name" value="FxsA"/>
</dbReference>
<dbReference type="EMBL" id="BMEX01000010">
    <property type="protein sequence ID" value="GGA51705.1"/>
    <property type="molecule type" value="Genomic_DNA"/>
</dbReference>
<dbReference type="NCBIfam" id="NF008528">
    <property type="entry name" value="PRK11463.1-2"/>
    <property type="match status" value="1"/>
</dbReference>
<protein>
    <submittedName>
        <fullName evidence="2">Uncharacterized protein</fullName>
    </submittedName>
</protein>
<keyword evidence="1" id="KW-0812">Transmembrane</keyword>
<name>A0ABQ1GWG0_9BACL</name>
<reference evidence="3" key="1">
    <citation type="journal article" date="2019" name="Int. J. Syst. Evol. Microbiol.">
        <title>The Global Catalogue of Microorganisms (GCM) 10K type strain sequencing project: providing services to taxonomists for standard genome sequencing and annotation.</title>
        <authorList>
            <consortium name="The Broad Institute Genomics Platform"/>
            <consortium name="The Broad Institute Genome Sequencing Center for Infectious Disease"/>
            <person name="Wu L."/>
            <person name="Ma J."/>
        </authorList>
    </citation>
    <scope>NUCLEOTIDE SEQUENCE [LARGE SCALE GENOMIC DNA]</scope>
    <source>
        <strain evidence="3">CGMCC 1.12404</strain>
    </source>
</reference>
<dbReference type="PANTHER" id="PTHR35335:SF1">
    <property type="entry name" value="UPF0716 PROTEIN FXSA"/>
    <property type="match status" value="1"/>
</dbReference>
<keyword evidence="3" id="KW-1185">Reference proteome</keyword>
<proteinExistence type="predicted"/>
<sequence>MPVFRILILLILLVPAVEIWGLITAGKVIGATPTVLLVIATGVAGGYLARKQGLQTLHLARLQLSRGELPGDALLEGVCILAGGFLLLTPGFFTDVLGALLLLPYTRGMAKLLLKRKLFQYIDEGRIHWYIRR</sequence>
<evidence type="ECO:0000313" key="3">
    <source>
        <dbReference type="Proteomes" id="UP000617979"/>
    </source>
</evidence>
<keyword evidence="1" id="KW-1133">Transmembrane helix</keyword>
<evidence type="ECO:0000256" key="1">
    <source>
        <dbReference type="SAM" id="Phobius"/>
    </source>
</evidence>
<organism evidence="2 3">
    <name type="scientific">Kroppenstedtia guangzhouensis</name>
    <dbReference type="NCBI Taxonomy" id="1274356"/>
    <lineage>
        <taxon>Bacteria</taxon>
        <taxon>Bacillati</taxon>
        <taxon>Bacillota</taxon>
        <taxon>Bacilli</taxon>
        <taxon>Bacillales</taxon>
        <taxon>Thermoactinomycetaceae</taxon>
        <taxon>Kroppenstedtia</taxon>
    </lineage>
</organism>
<gene>
    <name evidence="2" type="ORF">GCM10007416_26060</name>
</gene>